<dbReference type="Proteomes" id="UP000267027">
    <property type="component" value="Unassembled WGS sequence"/>
</dbReference>
<dbReference type="WBParaSite" id="ACOC_0001275001-mRNA-1">
    <property type="protein sequence ID" value="ACOC_0001275001-mRNA-1"/>
    <property type="gene ID" value="ACOC_0001275001"/>
</dbReference>
<dbReference type="AlphaFoldDB" id="A0A158PMH5"/>
<dbReference type="EMBL" id="UYYA01005200">
    <property type="protein sequence ID" value="VDM64336.1"/>
    <property type="molecule type" value="Genomic_DNA"/>
</dbReference>
<reference evidence="3" key="1">
    <citation type="submission" date="2016-04" db="UniProtKB">
        <authorList>
            <consortium name="WormBaseParasite"/>
        </authorList>
    </citation>
    <scope>IDENTIFICATION</scope>
</reference>
<protein>
    <submittedName>
        <fullName evidence="3">Nuclear pore complex protein</fullName>
    </submittedName>
</protein>
<gene>
    <name evidence="1" type="ORF">ACOC_LOCUS12751</name>
</gene>
<organism evidence="3">
    <name type="scientific">Angiostrongylus costaricensis</name>
    <name type="common">Nematode worm</name>
    <dbReference type="NCBI Taxonomy" id="334426"/>
    <lineage>
        <taxon>Eukaryota</taxon>
        <taxon>Metazoa</taxon>
        <taxon>Ecdysozoa</taxon>
        <taxon>Nematoda</taxon>
        <taxon>Chromadorea</taxon>
        <taxon>Rhabditida</taxon>
        <taxon>Rhabditina</taxon>
        <taxon>Rhabditomorpha</taxon>
        <taxon>Strongyloidea</taxon>
        <taxon>Metastrongylidae</taxon>
        <taxon>Angiostrongylus</taxon>
    </lineage>
</organism>
<evidence type="ECO:0000313" key="3">
    <source>
        <dbReference type="WBParaSite" id="ACOC_0001275001-mRNA-1"/>
    </source>
</evidence>
<keyword evidence="2" id="KW-1185">Reference proteome</keyword>
<name>A0A158PMH5_ANGCS</name>
<dbReference type="OrthoDB" id="10062843at2759"/>
<reference evidence="1 2" key="2">
    <citation type="submission" date="2018-11" db="EMBL/GenBank/DDBJ databases">
        <authorList>
            <consortium name="Pathogen Informatics"/>
        </authorList>
    </citation>
    <scope>NUCLEOTIDE SEQUENCE [LARGE SCALE GENOMIC DNA]</scope>
    <source>
        <strain evidence="1 2">Costa Rica</strain>
    </source>
</reference>
<evidence type="ECO:0000313" key="1">
    <source>
        <dbReference type="EMBL" id="VDM64336.1"/>
    </source>
</evidence>
<evidence type="ECO:0000313" key="2">
    <source>
        <dbReference type="Proteomes" id="UP000267027"/>
    </source>
</evidence>
<accession>A0A158PMH5</accession>
<sequence length="332" mass="38094">MESVKKRERDVLPKLETLMEDMGFYKGKCRTTNRTLERCVWLLLISPESRKEVARVSAWRTNEPALDEAELKNIGAKLRYLLSDYPSLVKKVYRDEMAQSFFPDSEPEHQNGRMQGIAFLTKHGRICFLTFQRIVFTIDLVTVKEAGILIISFVAILVCRWFSNGVSEDASMGGTVRFDDTVGILYDPTLDIVSRLGKWSIIKCWLLMESKYAVEKQMFQCCKDLSEDSADRIARFVVDTYVEPTWFDSDGLPSLAALDSKDIIHFLTKLSEGFVFFMNVVEYWWCQFVNSPCSLGAIHSTTQYMANLLRYLSARVDTFAKENHPNGDTTLI</sequence>
<proteinExistence type="predicted"/>